<dbReference type="RefSeq" id="WP_397613072.1">
    <property type="nucleotide sequence ID" value="NZ_JBIRRB010000004.1"/>
</dbReference>
<dbReference type="EMBL" id="JBIRRB010000004">
    <property type="protein sequence ID" value="MFI0911860.1"/>
    <property type="molecule type" value="Genomic_DNA"/>
</dbReference>
<protein>
    <submittedName>
        <fullName evidence="1">Uncharacterized protein</fullName>
    </submittedName>
</protein>
<gene>
    <name evidence="1" type="ORF">ACH4TF_15545</name>
</gene>
<dbReference type="Proteomes" id="UP001611162">
    <property type="component" value="Unassembled WGS sequence"/>
</dbReference>
<sequence>MILDDGREQPMRDADARATELTVRVREMNRRSSWEREGKAVRAAVASSPVGCVECAELKAAWQKAASGVDHERAVDAGIALRSHFRDEQLLPRDGW</sequence>
<comment type="caution">
    <text evidence="1">The sequence shown here is derived from an EMBL/GenBank/DDBJ whole genome shotgun (WGS) entry which is preliminary data.</text>
</comment>
<keyword evidence="2" id="KW-1185">Reference proteome</keyword>
<evidence type="ECO:0000313" key="2">
    <source>
        <dbReference type="Proteomes" id="UP001611162"/>
    </source>
</evidence>
<organism evidence="1 2">
    <name type="scientific">Streptomyces abikoensis</name>
    <dbReference type="NCBI Taxonomy" id="97398"/>
    <lineage>
        <taxon>Bacteria</taxon>
        <taxon>Bacillati</taxon>
        <taxon>Actinomycetota</taxon>
        <taxon>Actinomycetes</taxon>
        <taxon>Kitasatosporales</taxon>
        <taxon>Streptomycetaceae</taxon>
        <taxon>Streptomyces</taxon>
    </lineage>
</organism>
<proteinExistence type="predicted"/>
<reference evidence="1 2" key="1">
    <citation type="submission" date="2024-10" db="EMBL/GenBank/DDBJ databases">
        <title>The Natural Products Discovery Center: Release of the First 8490 Sequenced Strains for Exploring Actinobacteria Biosynthetic Diversity.</title>
        <authorList>
            <person name="Kalkreuter E."/>
            <person name="Kautsar S.A."/>
            <person name="Yang D."/>
            <person name="Bader C.D."/>
            <person name="Teijaro C.N."/>
            <person name="Fluegel L."/>
            <person name="Davis C.M."/>
            <person name="Simpson J.R."/>
            <person name="Lauterbach L."/>
            <person name="Steele A.D."/>
            <person name="Gui C."/>
            <person name="Meng S."/>
            <person name="Li G."/>
            <person name="Viehrig K."/>
            <person name="Ye F."/>
            <person name="Su P."/>
            <person name="Kiefer A.F."/>
            <person name="Nichols A."/>
            <person name="Cepeda A.J."/>
            <person name="Yan W."/>
            <person name="Fan B."/>
            <person name="Jiang Y."/>
            <person name="Adhikari A."/>
            <person name="Zheng C.-J."/>
            <person name="Schuster L."/>
            <person name="Cowan T.M."/>
            <person name="Smanski M.J."/>
            <person name="Chevrette M.G."/>
            <person name="De Carvalho L.P.S."/>
            <person name="Shen B."/>
        </authorList>
    </citation>
    <scope>NUCLEOTIDE SEQUENCE [LARGE SCALE GENOMIC DNA]</scope>
    <source>
        <strain evidence="1 2">NPDC020979</strain>
    </source>
</reference>
<name>A0ABW7T4Y1_9ACTN</name>
<evidence type="ECO:0000313" key="1">
    <source>
        <dbReference type="EMBL" id="MFI0911860.1"/>
    </source>
</evidence>
<accession>A0ABW7T4Y1</accession>